<evidence type="ECO:0000313" key="4">
    <source>
        <dbReference type="Proteomes" id="UP000379480"/>
    </source>
</evidence>
<dbReference type="InterPro" id="IPR046673">
    <property type="entry name" value="ToxA_N"/>
</dbReference>
<dbReference type="Proteomes" id="UP000379480">
    <property type="component" value="Unassembled WGS sequence"/>
</dbReference>
<dbReference type="OrthoDB" id="7003488at2"/>
<feature type="coiled-coil region" evidence="1">
    <location>
        <begin position="1480"/>
        <end position="1507"/>
    </location>
</feature>
<evidence type="ECO:0000256" key="1">
    <source>
        <dbReference type="SAM" id="Coils"/>
    </source>
</evidence>
<name>A0A5E7C8G9_PSEFL</name>
<dbReference type="EMBL" id="CABVHY010000008">
    <property type="protein sequence ID" value="VVN92263.1"/>
    <property type="molecule type" value="Genomic_DNA"/>
</dbReference>
<dbReference type="RefSeq" id="WP_150803474.1">
    <property type="nucleotide sequence ID" value="NZ_CABVHY010000008.1"/>
</dbReference>
<proteinExistence type="predicted"/>
<accession>A0A5E7C8G9</accession>
<gene>
    <name evidence="3" type="ORF">PS723_01966</name>
</gene>
<dbReference type="Pfam" id="PF20178">
    <property type="entry name" value="ToxA_N"/>
    <property type="match status" value="1"/>
</dbReference>
<keyword evidence="1" id="KW-0175">Coiled coil</keyword>
<organism evidence="3 4">
    <name type="scientific">Pseudomonas fluorescens</name>
    <dbReference type="NCBI Taxonomy" id="294"/>
    <lineage>
        <taxon>Bacteria</taxon>
        <taxon>Pseudomonadati</taxon>
        <taxon>Pseudomonadota</taxon>
        <taxon>Gammaproteobacteria</taxon>
        <taxon>Pseudomonadales</taxon>
        <taxon>Pseudomonadaceae</taxon>
        <taxon>Pseudomonas</taxon>
    </lineage>
</organism>
<protein>
    <recommendedName>
        <fullName evidence="2">Dermonecrotic toxin N-terminal domain-containing protein</fullName>
    </recommendedName>
</protein>
<sequence length="1662" mass="185671">MPNDQTLLDNTLSYDSLAQAVSARFRTRPTLASVAQDLFSQALKSEYPALDVDLSKTTLNIPNWVTDKKGRRIDGYLRKSLLDIVTQSMTGKERWEDPQEHYLSVGINHNLLVDMQRVEAFLQVLPEAIVPALQQALVEYWSELPLFGDTRGRWLGNAIKFALLTRVTELAPSTPLDTEQTETLMQVINCPVKDERSAMYGQQCAQVFLVGCTLHAAPAQVVSLLAQILVTRRVNDREIVLLFGPSGAFKVFASLNDFADQEGARLTDRLLIEAVDIQPYETAGNVFVTLAQALLNNQLESLKSLEPLAGQDLAALEKRYEQLTELAPSIIDRSPGGDQQTRFLEVRDTLSDWLKRASGEDVEQYSRYVCDQAVYEQQSAGKPYNHDIESLEPFARQALHKALVAQAARQIAEQRRHEEPEETGSLDPDRIMVSQYRSNRSPFEVIDGDIHTQDYSIETVSLTQRSLKHLLGLPFILTTINYEDGSAVPSWITPEYLRTLIAEVDIGKAYPEKVKRQLLDDPSQRTEREKRYGQQLRVQLPMQALKLKIKGESGFSSLGYRYVAALMQPTAAGRYVDGREIVIGPLSFEPSLEQAHSDVEQAYWKPSGEVRNMFLIGPRPDVNYPNDVIVLYRPFYEESLIEFPSRYAFMEEVRSNTPRGTSVTHPDGTRKPQSLRDSILEWLEPDARATYVSNGFKDPDTGYSIDFLFFLKGTGLWTRKASHPLLSKTAFDGDPLPHLYEANAKIVIRGADEKTVSGDEFRWERFNAARWALANAVFPFVEGPWAVVGAMVALAQNLKEVVEAEKQDDHVPAQTLLVQLLVNLGVVLLTHGLNSLGSRLISRVDELSAVPASVPRARPGARASAEPGIRFKDAADGARFLEKADTVVDFSTSMSGDAQALLERLIKNTLQGQGPVQAAPLNGIRVVEGRWFARVPARLRGQGWAEVSPAGGENVFLLDGQGKPISWLQLRHNGRGLWEVAPEFRVRGGGLKKDPGAKRSLADMAKKKAADLEARDNRLLELSARLPAVENQLEPAVRLIESATQNRKPVVKAVGELLEKINTATDEQRPSLVKLLQKVQQPRLSAADLAVEQAVLNYVQVQQERLVLGREILDVYLQAADFYSKEIVYNLKEVISVQSRIYDKFRGLLVENPISGLAGEELFPAPDLEPGANEWLSLGVFEKEQRWVLNAQARLIEASGALESTINELEGFAASSAKALRQELLEGQAVSRHWRLRELECMKRALSARPTATDSVFQSTARAVLRATKVTEAANSQWEILEYDGYTAFERIEVLESALQQYDRAISMGRLLESAESPPVPQDFLQRFLSRLGELRTSAQQALSAQILDEDLPQAQAFPEVLSVPHKKPLVKRARKPTKRVFKSRNQETLVGDFSAQSAGESQEISISDPLGGKSINYYKPEGQENWQERLEPPAPPVKPNPGLLNSLTAKGKRQLDDVDAFINWVKKPTNSAPEPVSLQEMLENRARELEKTASEISQGLAALSEQERKPATVEVRTRLGEQSARLIEEARLLRIKSSRDLPPSAGRFQYLLEQGEVSVAAPVWTDKSTAKGADFLLEYAILDEKSINVKGEKEVVWYAHFHCPAKNTRLINKGHLKLKALRFKTYQDQLSEARNAAQVRAVKSADINQKFADQYFFKTAP</sequence>
<feature type="domain" description="Dermonecrotic toxin N-terminal" evidence="2">
    <location>
        <begin position="405"/>
        <end position="655"/>
    </location>
</feature>
<evidence type="ECO:0000313" key="3">
    <source>
        <dbReference type="EMBL" id="VVN92263.1"/>
    </source>
</evidence>
<reference evidence="3 4" key="1">
    <citation type="submission" date="2019-09" db="EMBL/GenBank/DDBJ databases">
        <authorList>
            <person name="Chandra G."/>
            <person name="Truman W A."/>
        </authorList>
    </citation>
    <scope>NUCLEOTIDE SEQUENCE [LARGE SCALE GENOMIC DNA]</scope>
    <source>
        <strain evidence="3">PS723</strain>
    </source>
</reference>
<evidence type="ECO:0000259" key="2">
    <source>
        <dbReference type="Pfam" id="PF20178"/>
    </source>
</evidence>